<sequence length="108" mass="12494">MQNKNALTVRYGNKLCPLFTRSNLLQLLSSCLFSYHYRPVPVALPFSELESWLFEHEVAFLALFWEASHMLQLAGHQRGAHCQEKSSVSYLYHHAICFLEAYAKQLFG</sequence>
<reference evidence="1" key="1">
    <citation type="submission" date="2020-03" db="EMBL/GenBank/DDBJ databases">
        <authorList>
            <person name="Zhang R."/>
        </authorList>
    </citation>
    <scope>NUCLEOTIDE SEQUENCE</scope>
</reference>
<evidence type="ECO:0000313" key="1">
    <source>
        <dbReference type="EMBL" id="NUU90404.1"/>
    </source>
</evidence>
<organism evidence="1">
    <name type="scientific">Populus davidiana</name>
    <dbReference type="NCBI Taxonomy" id="266767"/>
    <lineage>
        <taxon>Eukaryota</taxon>
        <taxon>Viridiplantae</taxon>
        <taxon>Streptophyta</taxon>
        <taxon>Embryophyta</taxon>
        <taxon>Tracheophyta</taxon>
        <taxon>Spermatophyta</taxon>
        <taxon>Magnoliopsida</taxon>
        <taxon>eudicotyledons</taxon>
        <taxon>Gunneridae</taxon>
        <taxon>Pentapetalae</taxon>
        <taxon>rosids</taxon>
        <taxon>fabids</taxon>
        <taxon>Malpighiales</taxon>
        <taxon>Salicaceae</taxon>
        <taxon>Saliceae</taxon>
        <taxon>Populus</taxon>
    </lineage>
</organism>
<accession>A0A6M2EZ56</accession>
<dbReference type="EMBL" id="GILB01010071">
    <property type="protein sequence ID" value="NUU90404.1"/>
    <property type="molecule type" value="Transcribed_RNA"/>
</dbReference>
<dbReference type="AlphaFoldDB" id="A0A6M2EZ56"/>
<proteinExistence type="predicted"/>
<protein>
    <submittedName>
        <fullName evidence="1">Uncharacterized protein</fullName>
    </submittedName>
</protein>
<name>A0A6M2EZ56_9ROSI</name>